<proteinExistence type="inferred from homology"/>
<evidence type="ECO:0000313" key="13">
    <source>
        <dbReference type="EMBL" id="KAL3278704.1"/>
    </source>
</evidence>
<protein>
    <recommendedName>
        <fullName evidence="12">GOLD domain-containing protein</fullName>
    </recommendedName>
</protein>
<keyword evidence="14" id="KW-1185">Reference proteome</keyword>
<dbReference type="InterPro" id="IPR036598">
    <property type="entry name" value="GOLD_dom_sf"/>
</dbReference>
<dbReference type="EMBL" id="JABFTP020000124">
    <property type="protein sequence ID" value="KAL3278704.1"/>
    <property type="molecule type" value="Genomic_DNA"/>
</dbReference>
<dbReference type="PANTHER" id="PTHR22811">
    <property type="entry name" value="TRANSMEMBRANE EMP24 DOMAIN-CONTAINING PROTEIN"/>
    <property type="match status" value="1"/>
</dbReference>
<dbReference type="Proteomes" id="UP001516400">
    <property type="component" value="Unassembled WGS sequence"/>
</dbReference>
<dbReference type="PROSITE" id="PS50866">
    <property type="entry name" value="GOLD"/>
    <property type="match status" value="1"/>
</dbReference>
<evidence type="ECO:0000256" key="9">
    <source>
        <dbReference type="RuleBase" id="RU003827"/>
    </source>
</evidence>
<feature type="transmembrane region" description="Helical" evidence="10">
    <location>
        <begin position="183"/>
        <end position="202"/>
    </location>
</feature>
<dbReference type="InterPro" id="IPR009038">
    <property type="entry name" value="GOLD_dom"/>
</dbReference>
<evidence type="ECO:0000256" key="11">
    <source>
        <dbReference type="SAM" id="SignalP"/>
    </source>
</evidence>
<feature type="domain" description="GOLD" evidence="12">
    <location>
        <begin position="34"/>
        <end position="118"/>
    </location>
</feature>
<name>A0ABD2NJI9_9CUCU</name>
<evidence type="ECO:0000256" key="10">
    <source>
        <dbReference type="SAM" id="Phobius"/>
    </source>
</evidence>
<comment type="similarity">
    <text evidence="2 9">Belongs to the EMP24/GP25L family.</text>
</comment>
<dbReference type="SUPFAM" id="SSF101576">
    <property type="entry name" value="Supernatant protein factor (SPF), C-terminal domain"/>
    <property type="match status" value="1"/>
</dbReference>
<feature type="signal peptide" evidence="11">
    <location>
        <begin position="1"/>
        <end position="20"/>
    </location>
</feature>
<keyword evidence="3" id="KW-0217">Developmental protein</keyword>
<dbReference type="GO" id="GO:0012505">
    <property type="term" value="C:endomembrane system"/>
    <property type="evidence" value="ECO:0007669"/>
    <property type="project" value="UniProtKB-SubCell"/>
</dbReference>
<sequence>MSIKCIYTVLLMYILKIVIAVERELTISIDAGREDCYFHTAKKGDVIDIEYQVLDGGHGDLDIIFHLVDPTGRILVADYKKSENNHRADASMDGDYKFCFDNTFSSFNTKTVFFELIIENDDNTDWGNEDLKFQEMQNEEYEVTLGDVQEKINTVRQHLNKIRHFQDQFRTLEVRDRNIIEEVFFFVNAYSFLQLVIMIMVGSTQVVMIRSLFDDSSKVHKIWRKGWVDSINFGSK</sequence>
<dbReference type="SMART" id="SM01190">
    <property type="entry name" value="EMP24_GP25L"/>
    <property type="match status" value="1"/>
</dbReference>
<evidence type="ECO:0000256" key="3">
    <source>
        <dbReference type="ARBA" id="ARBA00022473"/>
    </source>
</evidence>
<dbReference type="AlphaFoldDB" id="A0ABD2NJI9"/>
<keyword evidence="7 10" id="KW-0472">Membrane</keyword>
<evidence type="ECO:0000256" key="2">
    <source>
        <dbReference type="ARBA" id="ARBA00007104"/>
    </source>
</evidence>
<keyword evidence="4 9" id="KW-0812">Transmembrane</keyword>
<evidence type="ECO:0000256" key="1">
    <source>
        <dbReference type="ARBA" id="ARBA00004479"/>
    </source>
</evidence>
<dbReference type="GO" id="GO:0016020">
    <property type="term" value="C:membrane"/>
    <property type="evidence" value="ECO:0007669"/>
    <property type="project" value="UniProtKB-SubCell"/>
</dbReference>
<evidence type="ECO:0000313" key="14">
    <source>
        <dbReference type="Proteomes" id="UP001516400"/>
    </source>
</evidence>
<dbReference type="InterPro" id="IPR015720">
    <property type="entry name" value="Emp24-like"/>
</dbReference>
<gene>
    <name evidence="13" type="ORF">HHI36_016238</name>
</gene>
<evidence type="ECO:0000256" key="5">
    <source>
        <dbReference type="ARBA" id="ARBA00022729"/>
    </source>
</evidence>
<dbReference type="Pfam" id="PF01105">
    <property type="entry name" value="EMP24_GP25L"/>
    <property type="match status" value="1"/>
</dbReference>
<feature type="chain" id="PRO_5044879634" description="GOLD domain-containing protein" evidence="11">
    <location>
        <begin position="21"/>
        <end position="236"/>
    </location>
</feature>
<evidence type="ECO:0000256" key="7">
    <source>
        <dbReference type="ARBA" id="ARBA00023136"/>
    </source>
</evidence>
<evidence type="ECO:0000256" key="4">
    <source>
        <dbReference type="ARBA" id="ARBA00022692"/>
    </source>
</evidence>
<accession>A0ABD2NJI9</accession>
<comment type="caution">
    <text evidence="13">The sequence shown here is derived from an EMBL/GenBank/DDBJ whole genome shotgun (WGS) entry which is preliminary data.</text>
</comment>
<comment type="subcellular location">
    <subcellularLocation>
        <location evidence="8">Endomembrane system</location>
        <topology evidence="8">Single-pass membrane protein</topology>
    </subcellularLocation>
    <subcellularLocation>
        <location evidence="1 9">Membrane</location>
        <topology evidence="1 9">Single-pass type I membrane protein</topology>
    </subcellularLocation>
</comment>
<evidence type="ECO:0000256" key="8">
    <source>
        <dbReference type="ARBA" id="ARBA00037847"/>
    </source>
</evidence>
<keyword evidence="6 10" id="KW-1133">Transmembrane helix</keyword>
<dbReference type="Gene3D" id="2.60.120.680">
    <property type="entry name" value="GOLD domain"/>
    <property type="match status" value="1"/>
</dbReference>
<keyword evidence="5 11" id="KW-0732">Signal</keyword>
<organism evidence="13 14">
    <name type="scientific">Cryptolaemus montrouzieri</name>
    <dbReference type="NCBI Taxonomy" id="559131"/>
    <lineage>
        <taxon>Eukaryota</taxon>
        <taxon>Metazoa</taxon>
        <taxon>Ecdysozoa</taxon>
        <taxon>Arthropoda</taxon>
        <taxon>Hexapoda</taxon>
        <taxon>Insecta</taxon>
        <taxon>Pterygota</taxon>
        <taxon>Neoptera</taxon>
        <taxon>Endopterygota</taxon>
        <taxon>Coleoptera</taxon>
        <taxon>Polyphaga</taxon>
        <taxon>Cucujiformia</taxon>
        <taxon>Coccinelloidea</taxon>
        <taxon>Coccinellidae</taxon>
        <taxon>Scymninae</taxon>
        <taxon>Scymnini</taxon>
        <taxon>Cryptolaemus</taxon>
    </lineage>
</organism>
<reference evidence="13 14" key="1">
    <citation type="journal article" date="2021" name="BMC Biol.">
        <title>Horizontally acquired antibacterial genes associated with adaptive radiation of ladybird beetles.</title>
        <authorList>
            <person name="Li H.S."/>
            <person name="Tang X.F."/>
            <person name="Huang Y.H."/>
            <person name="Xu Z.Y."/>
            <person name="Chen M.L."/>
            <person name="Du X.Y."/>
            <person name="Qiu B.Y."/>
            <person name="Chen P.T."/>
            <person name="Zhang W."/>
            <person name="Slipinski A."/>
            <person name="Escalona H.E."/>
            <person name="Waterhouse R.M."/>
            <person name="Zwick A."/>
            <person name="Pang H."/>
        </authorList>
    </citation>
    <scope>NUCLEOTIDE SEQUENCE [LARGE SCALE GENOMIC DNA]</scope>
    <source>
        <strain evidence="13">SYSU2018</strain>
    </source>
</reference>
<evidence type="ECO:0000259" key="12">
    <source>
        <dbReference type="PROSITE" id="PS50866"/>
    </source>
</evidence>
<evidence type="ECO:0000256" key="6">
    <source>
        <dbReference type="ARBA" id="ARBA00022989"/>
    </source>
</evidence>